<dbReference type="GO" id="GO:0008168">
    <property type="term" value="F:methyltransferase activity"/>
    <property type="evidence" value="ECO:0007669"/>
    <property type="project" value="UniProtKB-KW"/>
</dbReference>
<dbReference type="GO" id="GO:0032259">
    <property type="term" value="P:methylation"/>
    <property type="evidence" value="ECO:0007669"/>
    <property type="project" value="UniProtKB-KW"/>
</dbReference>
<dbReference type="AlphaFoldDB" id="A0A8K0CI43"/>
<comment type="caution">
    <text evidence="4">The sequence shown here is derived from an EMBL/GenBank/DDBJ whole genome shotgun (WGS) entry which is preliminary data.</text>
</comment>
<dbReference type="EMBL" id="VTPC01082316">
    <property type="protein sequence ID" value="KAF2887675.1"/>
    <property type="molecule type" value="Genomic_DNA"/>
</dbReference>
<dbReference type="PANTHER" id="PTHR46165">
    <property type="entry name" value="SET AND MYND DOMAIN-CONTAINING PROTEIN 4"/>
    <property type="match status" value="1"/>
</dbReference>
<evidence type="ECO:0000256" key="3">
    <source>
        <dbReference type="ARBA" id="ARBA00022691"/>
    </source>
</evidence>
<dbReference type="GO" id="GO:0005737">
    <property type="term" value="C:cytoplasm"/>
    <property type="evidence" value="ECO:0007669"/>
    <property type="project" value="TreeGrafter"/>
</dbReference>
<keyword evidence="1" id="KW-0489">Methyltransferase</keyword>
<accession>A0A8K0CI43</accession>
<dbReference type="Gene3D" id="1.25.40.10">
    <property type="entry name" value="Tetratricopeptide repeat domain"/>
    <property type="match status" value="1"/>
</dbReference>
<gene>
    <name evidence="4" type="ORF">ILUMI_18498</name>
</gene>
<dbReference type="SUPFAM" id="SSF48452">
    <property type="entry name" value="TPR-like"/>
    <property type="match status" value="1"/>
</dbReference>
<dbReference type="GO" id="GO:0042826">
    <property type="term" value="F:histone deacetylase binding"/>
    <property type="evidence" value="ECO:0007669"/>
    <property type="project" value="TreeGrafter"/>
</dbReference>
<keyword evidence="5" id="KW-1185">Reference proteome</keyword>
<dbReference type="InterPro" id="IPR011990">
    <property type="entry name" value="TPR-like_helical_dom_sf"/>
</dbReference>
<feature type="non-terminal residue" evidence="4">
    <location>
        <position position="131"/>
    </location>
</feature>
<dbReference type="OrthoDB" id="6775122at2759"/>
<organism evidence="4 5">
    <name type="scientific">Ignelater luminosus</name>
    <name type="common">Cucubano</name>
    <name type="synonym">Pyrophorus luminosus</name>
    <dbReference type="NCBI Taxonomy" id="2038154"/>
    <lineage>
        <taxon>Eukaryota</taxon>
        <taxon>Metazoa</taxon>
        <taxon>Ecdysozoa</taxon>
        <taxon>Arthropoda</taxon>
        <taxon>Hexapoda</taxon>
        <taxon>Insecta</taxon>
        <taxon>Pterygota</taxon>
        <taxon>Neoptera</taxon>
        <taxon>Endopterygota</taxon>
        <taxon>Coleoptera</taxon>
        <taxon>Polyphaga</taxon>
        <taxon>Elateriformia</taxon>
        <taxon>Elateroidea</taxon>
        <taxon>Elateridae</taxon>
        <taxon>Agrypninae</taxon>
        <taxon>Pyrophorini</taxon>
        <taxon>Ignelater</taxon>
    </lineage>
</organism>
<evidence type="ECO:0000256" key="2">
    <source>
        <dbReference type="ARBA" id="ARBA00022679"/>
    </source>
</evidence>
<dbReference type="GO" id="GO:0005634">
    <property type="term" value="C:nucleus"/>
    <property type="evidence" value="ECO:0007669"/>
    <property type="project" value="TreeGrafter"/>
</dbReference>
<evidence type="ECO:0000313" key="5">
    <source>
        <dbReference type="Proteomes" id="UP000801492"/>
    </source>
</evidence>
<dbReference type="PANTHER" id="PTHR46165:SF2">
    <property type="entry name" value="SET AND MYND DOMAIN-CONTAINING PROTEIN 4"/>
    <property type="match status" value="1"/>
</dbReference>
<name>A0A8K0CI43_IGNLU</name>
<dbReference type="Proteomes" id="UP000801492">
    <property type="component" value="Unassembled WGS sequence"/>
</dbReference>
<keyword evidence="3" id="KW-0949">S-adenosyl-L-methionine</keyword>
<evidence type="ECO:0000256" key="1">
    <source>
        <dbReference type="ARBA" id="ARBA00022603"/>
    </source>
</evidence>
<reference evidence="4" key="1">
    <citation type="submission" date="2019-08" db="EMBL/GenBank/DDBJ databases">
        <title>The genome of the North American firefly Photinus pyralis.</title>
        <authorList>
            <consortium name="Photinus pyralis genome working group"/>
            <person name="Fallon T.R."/>
            <person name="Sander Lower S.E."/>
            <person name="Weng J.-K."/>
        </authorList>
    </citation>
    <scope>NUCLEOTIDE SEQUENCE</scope>
    <source>
        <strain evidence="4">TRF0915ILg1</strain>
        <tissue evidence="4">Whole body</tissue>
    </source>
</reference>
<sequence length="131" mass="14743">MCEEQNADKSAGGIFGRLCRALSDGRRDIRTTSQEFSALQSNQARVDFAYELLKEYGLFPKPRDNCKNGEVALDLRQEGNNLFKIKKDQLALIKYTDSIAHAENGSEGLSLAYANRSAVLFEHKCYNECLE</sequence>
<evidence type="ECO:0000313" key="4">
    <source>
        <dbReference type="EMBL" id="KAF2887675.1"/>
    </source>
</evidence>
<keyword evidence="2" id="KW-0808">Transferase</keyword>
<dbReference type="InterPro" id="IPR052097">
    <property type="entry name" value="SET-MYND_domain_protein"/>
</dbReference>
<protein>
    <submittedName>
        <fullName evidence="4">Uncharacterized protein</fullName>
    </submittedName>
</protein>
<proteinExistence type="predicted"/>